<keyword evidence="4 6" id="KW-0472">Membrane</keyword>
<evidence type="ECO:0000256" key="6">
    <source>
        <dbReference type="SAM" id="Phobius"/>
    </source>
</evidence>
<keyword evidence="8" id="KW-0436">Ligase</keyword>
<feature type="transmembrane region" description="Helical" evidence="6">
    <location>
        <begin position="224"/>
        <end position="242"/>
    </location>
</feature>
<dbReference type="RefSeq" id="WP_310839850.1">
    <property type="nucleotide sequence ID" value="NZ_JAVLSJ010000004.1"/>
</dbReference>
<dbReference type="InterPro" id="IPR007016">
    <property type="entry name" value="O-antigen_ligase-rel_domated"/>
</dbReference>
<sequence>MKFGLSLFDAFVTLLLLLVFPALLMMTRGGNAGFYLLLVCALVHVFLVRRHRVPFKELMRRYWYVHLGMAALFIATVIGAGFNGFNSPKVFDEPSRLAVFPLMLWMLLSLSPRQVKVAQAGYVLGAIVGAVLIFVATKGGENRNNIHGAPIIVFSNIVLLLGMLSVATSTSSQSESWPWRVLRIVAALAGMYASYLSQARGSWIAIPFLGLFASYLWQPNKRYVTTVVAAVLLTGALVLAWSSPMVKSRFLQVETETASFRSGTDLDTSLGTRFQLWHGSMVLFTEHPLLGVGPGKFTAGLRELKERKIITPAAASGFYHSHNDVLFNMSTMGLLGLLAILMTYLAPAVLFWRYLRHEDSCLRRYAGGGVMLVMGYVIFGLTDCFFWGLSYTFYCIALATLAAPLIQSTLQQRAATRQGSGRDAADSRSSGALANT</sequence>
<dbReference type="EMBL" id="JAVLSJ010000004">
    <property type="protein sequence ID" value="MDR9848350.1"/>
    <property type="molecule type" value="Genomic_DNA"/>
</dbReference>
<organism evidence="8 9">
    <name type="scientific">Herbaspirillum huttiense subsp. lycopersici</name>
    <dbReference type="NCBI Taxonomy" id="3074428"/>
    <lineage>
        <taxon>Bacteria</taxon>
        <taxon>Pseudomonadati</taxon>
        <taxon>Pseudomonadota</taxon>
        <taxon>Betaproteobacteria</taxon>
        <taxon>Burkholderiales</taxon>
        <taxon>Oxalobacteraceae</taxon>
        <taxon>Herbaspirillum</taxon>
    </lineage>
</organism>
<comment type="caution">
    <text evidence="8">The sequence shown here is derived from an EMBL/GenBank/DDBJ whole genome shotgun (WGS) entry which is preliminary data.</text>
</comment>
<feature type="transmembrane region" description="Helical" evidence="6">
    <location>
        <begin position="117"/>
        <end position="136"/>
    </location>
</feature>
<feature type="transmembrane region" description="Helical" evidence="6">
    <location>
        <begin position="7"/>
        <end position="26"/>
    </location>
</feature>
<name>A0ABU2EJM3_9BURK</name>
<protein>
    <submittedName>
        <fullName evidence="8">O-antigen ligase family protein</fullName>
    </submittedName>
</protein>
<evidence type="ECO:0000313" key="8">
    <source>
        <dbReference type="EMBL" id="MDR9848350.1"/>
    </source>
</evidence>
<feature type="domain" description="O-antigen ligase-related" evidence="7">
    <location>
        <begin position="186"/>
        <end position="340"/>
    </location>
</feature>
<dbReference type="PANTHER" id="PTHR37422">
    <property type="entry name" value="TEICHURONIC ACID BIOSYNTHESIS PROTEIN TUAE"/>
    <property type="match status" value="1"/>
</dbReference>
<feature type="transmembrane region" description="Helical" evidence="6">
    <location>
        <begin position="334"/>
        <end position="355"/>
    </location>
</feature>
<feature type="transmembrane region" description="Helical" evidence="6">
    <location>
        <begin position="32"/>
        <end position="50"/>
    </location>
</feature>
<evidence type="ECO:0000256" key="3">
    <source>
        <dbReference type="ARBA" id="ARBA00022989"/>
    </source>
</evidence>
<keyword evidence="3 6" id="KW-1133">Transmembrane helix</keyword>
<gene>
    <name evidence="8" type="ORF">RI048_09010</name>
</gene>
<evidence type="ECO:0000313" key="9">
    <source>
        <dbReference type="Proteomes" id="UP001246576"/>
    </source>
</evidence>
<dbReference type="GO" id="GO:0016874">
    <property type="term" value="F:ligase activity"/>
    <property type="evidence" value="ECO:0007669"/>
    <property type="project" value="UniProtKB-KW"/>
</dbReference>
<dbReference type="Proteomes" id="UP001246576">
    <property type="component" value="Unassembled WGS sequence"/>
</dbReference>
<reference evidence="8" key="1">
    <citation type="submission" date="2023-09" db="EMBL/GenBank/DDBJ databases">
        <title>Description of first Herbaspirillum huttiense subsp. nephrolepsisexaltata and Herbaspirillum huttiense subsp. lycopersicon.</title>
        <authorList>
            <person name="Poudel M."/>
            <person name="Sharma A."/>
            <person name="Goss E."/>
            <person name="Tapia J.H."/>
            <person name="Harmon C.M."/>
            <person name="Jones J.B."/>
        </authorList>
    </citation>
    <scope>NUCLEOTIDE SEQUENCE</scope>
    <source>
        <strain evidence="8">SE1</strain>
    </source>
</reference>
<proteinExistence type="predicted"/>
<feature type="transmembrane region" description="Helical" evidence="6">
    <location>
        <begin position="362"/>
        <end position="379"/>
    </location>
</feature>
<evidence type="ECO:0000256" key="5">
    <source>
        <dbReference type="SAM" id="MobiDB-lite"/>
    </source>
</evidence>
<feature type="transmembrane region" description="Helical" evidence="6">
    <location>
        <begin position="385"/>
        <end position="406"/>
    </location>
</feature>
<feature type="compositionally biased region" description="Polar residues" evidence="5">
    <location>
        <begin position="427"/>
        <end position="436"/>
    </location>
</feature>
<evidence type="ECO:0000259" key="7">
    <source>
        <dbReference type="Pfam" id="PF04932"/>
    </source>
</evidence>
<keyword evidence="2 6" id="KW-0812">Transmembrane</keyword>
<dbReference type="PANTHER" id="PTHR37422:SF23">
    <property type="entry name" value="TEICHURONIC ACID BIOSYNTHESIS PROTEIN TUAE"/>
    <property type="match status" value="1"/>
</dbReference>
<feature type="region of interest" description="Disordered" evidence="5">
    <location>
        <begin position="417"/>
        <end position="436"/>
    </location>
</feature>
<dbReference type="Pfam" id="PF04932">
    <property type="entry name" value="Wzy_C"/>
    <property type="match status" value="1"/>
</dbReference>
<feature type="transmembrane region" description="Helical" evidence="6">
    <location>
        <begin position="62"/>
        <end position="82"/>
    </location>
</feature>
<accession>A0ABU2EJM3</accession>
<evidence type="ECO:0000256" key="1">
    <source>
        <dbReference type="ARBA" id="ARBA00004141"/>
    </source>
</evidence>
<evidence type="ECO:0000256" key="4">
    <source>
        <dbReference type="ARBA" id="ARBA00023136"/>
    </source>
</evidence>
<evidence type="ECO:0000256" key="2">
    <source>
        <dbReference type="ARBA" id="ARBA00022692"/>
    </source>
</evidence>
<comment type="subcellular location">
    <subcellularLocation>
        <location evidence="1">Membrane</location>
        <topology evidence="1">Multi-pass membrane protein</topology>
    </subcellularLocation>
</comment>
<keyword evidence="9" id="KW-1185">Reference proteome</keyword>
<feature type="transmembrane region" description="Helical" evidence="6">
    <location>
        <begin position="148"/>
        <end position="167"/>
    </location>
</feature>
<dbReference type="InterPro" id="IPR051533">
    <property type="entry name" value="WaaL-like"/>
</dbReference>
<feature type="transmembrane region" description="Helical" evidence="6">
    <location>
        <begin position="201"/>
        <end position="217"/>
    </location>
</feature>